<reference evidence="1" key="2">
    <citation type="submission" date="2020-10" db="EMBL/GenBank/DDBJ databases">
        <authorList>
            <person name="Cooper E.A."/>
            <person name="Brenton Z.W."/>
            <person name="Flinn B.S."/>
            <person name="Jenkins J."/>
            <person name="Shu S."/>
            <person name="Flowers D."/>
            <person name="Luo F."/>
            <person name="Wang Y."/>
            <person name="Xia P."/>
            <person name="Barry K."/>
            <person name="Daum C."/>
            <person name="Lipzen A."/>
            <person name="Yoshinaga Y."/>
            <person name="Schmutz J."/>
            <person name="Saski C."/>
            <person name="Vermerris W."/>
            <person name="Kresovich S."/>
        </authorList>
    </citation>
    <scope>NUCLEOTIDE SEQUENCE</scope>
</reference>
<evidence type="ECO:0000313" key="1">
    <source>
        <dbReference type="EMBL" id="KAG0512395.1"/>
    </source>
</evidence>
<comment type="caution">
    <text evidence="1">The sequence shown here is derived from an EMBL/GenBank/DDBJ whole genome shotgun (WGS) entry which is preliminary data.</text>
</comment>
<name>A0A921TZ61_SORBI</name>
<sequence>MAMIVCWICGTQLPSLAETSFSMPFIPIRMYQDNDYFVFFSFCFPIYRE</sequence>
<dbReference type="AlphaFoldDB" id="A0A921TZ61"/>
<evidence type="ECO:0000313" key="2">
    <source>
        <dbReference type="Proteomes" id="UP000807115"/>
    </source>
</evidence>
<dbReference type="Proteomes" id="UP000807115">
    <property type="component" value="Chromosome 10"/>
</dbReference>
<protein>
    <submittedName>
        <fullName evidence="1">Uncharacterized protein</fullName>
    </submittedName>
</protein>
<accession>A0A921TZ61</accession>
<dbReference type="EMBL" id="CM027689">
    <property type="protein sequence ID" value="KAG0512395.1"/>
    <property type="molecule type" value="Genomic_DNA"/>
</dbReference>
<reference evidence="1" key="1">
    <citation type="journal article" date="2019" name="BMC Genomics">
        <title>A new reference genome for Sorghum bicolor reveals high levels of sequence similarity between sweet and grain genotypes: implications for the genetics of sugar metabolism.</title>
        <authorList>
            <person name="Cooper E.A."/>
            <person name="Brenton Z.W."/>
            <person name="Flinn B.S."/>
            <person name="Jenkins J."/>
            <person name="Shu S."/>
            <person name="Flowers D."/>
            <person name="Luo F."/>
            <person name="Wang Y."/>
            <person name="Xia P."/>
            <person name="Barry K."/>
            <person name="Daum C."/>
            <person name="Lipzen A."/>
            <person name="Yoshinaga Y."/>
            <person name="Schmutz J."/>
            <person name="Saski C."/>
            <person name="Vermerris W."/>
            <person name="Kresovich S."/>
        </authorList>
    </citation>
    <scope>NUCLEOTIDE SEQUENCE</scope>
</reference>
<gene>
    <name evidence="1" type="ORF">BDA96_10G009700</name>
</gene>
<proteinExistence type="predicted"/>
<organism evidence="1 2">
    <name type="scientific">Sorghum bicolor</name>
    <name type="common">Sorghum</name>
    <name type="synonym">Sorghum vulgare</name>
    <dbReference type="NCBI Taxonomy" id="4558"/>
    <lineage>
        <taxon>Eukaryota</taxon>
        <taxon>Viridiplantae</taxon>
        <taxon>Streptophyta</taxon>
        <taxon>Embryophyta</taxon>
        <taxon>Tracheophyta</taxon>
        <taxon>Spermatophyta</taxon>
        <taxon>Magnoliopsida</taxon>
        <taxon>Liliopsida</taxon>
        <taxon>Poales</taxon>
        <taxon>Poaceae</taxon>
        <taxon>PACMAD clade</taxon>
        <taxon>Panicoideae</taxon>
        <taxon>Andropogonodae</taxon>
        <taxon>Andropogoneae</taxon>
        <taxon>Sorghinae</taxon>
        <taxon>Sorghum</taxon>
    </lineage>
</organism>